<feature type="signal peptide" evidence="2">
    <location>
        <begin position="1"/>
        <end position="17"/>
    </location>
</feature>
<evidence type="ECO:0000256" key="2">
    <source>
        <dbReference type="SAM" id="SignalP"/>
    </source>
</evidence>
<dbReference type="Proteomes" id="UP000605986">
    <property type="component" value="Unassembled WGS sequence"/>
</dbReference>
<keyword evidence="1 2" id="KW-0732">Signal</keyword>
<evidence type="ECO:0000313" key="3">
    <source>
        <dbReference type="EMBL" id="KAF4449362.1"/>
    </source>
</evidence>
<sequence>MRAFLLPIACLASSALGYDQVLGFNEKVETETRSLDEIYKAALKEGDTVTCWHGGDAVNQQAGLKQAFEKRFPGMKLNITVDLSKYHDVRLDQQLAGKSVYVDSVILQTLNDYPRWAQEGALLNYAPKGFDQIDTAFKDSTAYWYGVYIFFWTNAWNTQKLRGIKEPTEYTDWLRPEFKNKLVLTYPNDDDAVLFAYYLIMQEYGASWFEGLLKQNPRWVRGTATPGAIAGGSNYTQAAYFAAGGGFGESKPFKFSQPTKGKYVSWSQRAAILKDAPHPEGAKLLHNFILSPEYQKAVGTWSVRRDIPTPEGFPDLRNETATNPAEFARFMEDRGLVERLRFWFEARIGTAKGVDPIQDPINMQ</sequence>
<dbReference type="AlphaFoldDB" id="A0A8H4KDT7"/>
<keyword evidence="4" id="KW-1185">Reference proteome</keyword>
<dbReference type="Pfam" id="PF13343">
    <property type="entry name" value="SBP_bac_6"/>
    <property type="match status" value="1"/>
</dbReference>
<name>A0A8H4KDT7_9HYPO</name>
<evidence type="ECO:0008006" key="5">
    <source>
        <dbReference type="Google" id="ProtNLM"/>
    </source>
</evidence>
<dbReference type="SUPFAM" id="SSF53850">
    <property type="entry name" value="Periplasmic binding protein-like II"/>
    <property type="match status" value="1"/>
</dbReference>
<gene>
    <name evidence="3" type="ORF">F53441_7341</name>
</gene>
<evidence type="ECO:0000256" key="1">
    <source>
        <dbReference type="ARBA" id="ARBA00022729"/>
    </source>
</evidence>
<accession>A0A8H4KDT7</accession>
<dbReference type="PANTHER" id="PTHR30006:SF2">
    <property type="entry name" value="ABC TRANSPORTER SUBSTRATE-BINDING PROTEIN"/>
    <property type="match status" value="1"/>
</dbReference>
<protein>
    <recommendedName>
        <fullName evidence="5">ABC-type Fe3+ transport system</fullName>
    </recommendedName>
</protein>
<feature type="chain" id="PRO_5034508601" description="ABC-type Fe3+ transport system" evidence="2">
    <location>
        <begin position="18"/>
        <end position="364"/>
    </location>
</feature>
<comment type="caution">
    <text evidence="3">The sequence shown here is derived from an EMBL/GenBank/DDBJ whole genome shotgun (WGS) entry which is preliminary data.</text>
</comment>
<dbReference type="Gene3D" id="3.40.190.10">
    <property type="entry name" value="Periplasmic binding protein-like II"/>
    <property type="match status" value="2"/>
</dbReference>
<reference evidence="3" key="1">
    <citation type="submission" date="2020-01" db="EMBL/GenBank/DDBJ databases">
        <title>Identification and distribution of gene clusters putatively required for synthesis of sphingolipid metabolism inhibitors in phylogenetically diverse species of the filamentous fungus Fusarium.</title>
        <authorList>
            <person name="Kim H.-S."/>
            <person name="Busman M."/>
            <person name="Brown D.W."/>
            <person name="Divon H."/>
            <person name="Uhlig S."/>
            <person name="Proctor R.H."/>
        </authorList>
    </citation>
    <scope>NUCLEOTIDE SEQUENCE</scope>
    <source>
        <strain evidence="3">NRRL 53441</strain>
    </source>
</reference>
<organism evidence="3 4">
    <name type="scientific">Fusarium austroafricanum</name>
    <dbReference type="NCBI Taxonomy" id="2364996"/>
    <lineage>
        <taxon>Eukaryota</taxon>
        <taxon>Fungi</taxon>
        <taxon>Dikarya</taxon>
        <taxon>Ascomycota</taxon>
        <taxon>Pezizomycotina</taxon>
        <taxon>Sordariomycetes</taxon>
        <taxon>Hypocreomycetidae</taxon>
        <taxon>Hypocreales</taxon>
        <taxon>Nectriaceae</taxon>
        <taxon>Fusarium</taxon>
        <taxon>Fusarium concolor species complex</taxon>
    </lineage>
</organism>
<proteinExistence type="predicted"/>
<dbReference type="OrthoDB" id="124329at2759"/>
<evidence type="ECO:0000313" key="4">
    <source>
        <dbReference type="Proteomes" id="UP000605986"/>
    </source>
</evidence>
<dbReference type="EMBL" id="JAADJG010000289">
    <property type="protein sequence ID" value="KAF4449362.1"/>
    <property type="molecule type" value="Genomic_DNA"/>
</dbReference>
<dbReference type="PANTHER" id="PTHR30006">
    <property type="entry name" value="THIAMINE-BINDING PERIPLASMIC PROTEIN-RELATED"/>
    <property type="match status" value="1"/>
</dbReference>